<dbReference type="AlphaFoldDB" id="A0A0C9N016"/>
<name>A0A0C9N016_9FUNG</name>
<keyword evidence="3" id="KW-1185">Reference proteome</keyword>
<reference evidence="2" key="1">
    <citation type="submission" date="2014-09" db="EMBL/GenBank/DDBJ databases">
        <title>Draft genome sequence of an oleaginous Mucoromycotina fungus Mucor ambiguus NBRC6742.</title>
        <authorList>
            <person name="Takeda I."/>
            <person name="Yamane N."/>
            <person name="Morita T."/>
            <person name="Tamano K."/>
            <person name="Machida M."/>
            <person name="Baker S."/>
            <person name="Koike H."/>
        </authorList>
    </citation>
    <scope>NUCLEOTIDE SEQUENCE</scope>
    <source>
        <strain evidence="2">NBRC 6742</strain>
    </source>
</reference>
<feature type="transmembrane region" description="Helical" evidence="1">
    <location>
        <begin position="166"/>
        <end position="188"/>
    </location>
</feature>
<accession>A0A0C9N016</accession>
<feature type="transmembrane region" description="Helical" evidence="1">
    <location>
        <begin position="98"/>
        <end position="130"/>
    </location>
</feature>
<evidence type="ECO:0000256" key="1">
    <source>
        <dbReference type="SAM" id="Phobius"/>
    </source>
</evidence>
<evidence type="ECO:0000313" key="3">
    <source>
        <dbReference type="Proteomes" id="UP000053815"/>
    </source>
</evidence>
<feature type="transmembrane region" description="Helical" evidence="1">
    <location>
        <begin position="29"/>
        <end position="54"/>
    </location>
</feature>
<organism evidence="2">
    <name type="scientific">Mucor ambiguus</name>
    <dbReference type="NCBI Taxonomy" id="91626"/>
    <lineage>
        <taxon>Eukaryota</taxon>
        <taxon>Fungi</taxon>
        <taxon>Fungi incertae sedis</taxon>
        <taxon>Mucoromycota</taxon>
        <taxon>Mucoromycotina</taxon>
        <taxon>Mucoromycetes</taxon>
        <taxon>Mucorales</taxon>
        <taxon>Mucorineae</taxon>
        <taxon>Mucoraceae</taxon>
        <taxon>Mucor</taxon>
    </lineage>
</organism>
<feature type="transmembrane region" description="Helical" evidence="1">
    <location>
        <begin position="137"/>
        <end position="154"/>
    </location>
</feature>
<sequence length="189" mass="20430">MMKNGIFVLCVGFFDALLGEPRQWLILGAALPSWCFFGGAIRCCSLVATFMMLSFGARCCCGCRSLAVLAILSLGNFVLFAAAVAVAVYLLLSWCCCLVGACFCCLLSFTCCLGAVYCCCCCSFIIAVLVMHSLGKLVQFTAAVAVYLISWRLLGVRFCCCCRSFAVLVMLYRINLVLSAAASIYCWLS</sequence>
<dbReference type="Proteomes" id="UP000053815">
    <property type="component" value="Unassembled WGS sequence"/>
</dbReference>
<evidence type="ECO:0000313" key="2">
    <source>
        <dbReference type="EMBL" id="GAN07913.1"/>
    </source>
</evidence>
<dbReference type="EMBL" id="DF836471">
    <property type="protein sequence ID" value="GAN07913.1"/>
    <property type="molecule type" value="Genomic_DNA"/>
</dbReference>
<keyword evidence="1" id="KW-0472">Membrane</keyword>
<keyword evidence="1" id="KW-1133">Transmembrane helix</keyword>
<keyword evidence="1" id="KW-0812">Transmembrane</keyword>
<protein>
    <submittedName>
        <fullName evidence="2">Uncharacterized protein</fullName>
    </submittedName>
</protein>
<gene>
    <name evidence="2" type="ORF">MAM1_0182d07418</name>
</gene>
<proteinExistence type="predicted"/>
<feature type="transmembrane region" description="Helical" evidence="1">
    <location>
        <begin position="66"/>
        <end position="92"/>
    </location>
</feature>